<dbReference type="Gene3D" id="3.30.420.40">
    <property type="match status" value="3"/>
</dbReference>
<reference evidence="1" key="1">
    <citation type="journal article" date="2012" name="Nature">
        <title>The tomato genome sequence provides insights into fleshy fruit evolution.</title>
        <authorList>
            <consortium name="Tomato Genome Consortium"/>
        </authorList>
    </citation>
    <scope>NUCLEOTIDE SEQUENCE [LARGE SCALE GENOMIC DNA]</scope>
    <source>
        <strain evidence="1">cv. Heinz 1706</strain>
    </source>
</reference>
<reference evidence="1" key="2">
    <citation type="submission" date="2019-01" db="UniProtKB">
        <authorList>
            <consortium name="EnsemblPlants"/>
        </authorList>
    </citation>
    <scope>IDENTIFICATION</scope>
    <source>
        <strain evidence="1">cv. Heinz 1706</strain>
    </source>
</reference>
<dbReference type="OMA" id="VECMSNE"/>
<dbReference type="InParanoid" id="A0A3Q7GVD5"/>
<dbReference type="EnsemblPlants" id="Solyc04g049210.2.1">
    <property type="protein sequence ID" value="Solyc04g049210.2.1"/>
    <property type="gene ID" value="Solyc04g049210.2"/>
</dbReference>
<dbReference type="Pfam" id="PF00022">
    <property type="entry name" value="Actin"/>
    <property type="match status" value="1"/>
</dbReference>
<protein>
    <recommendedName>
        <fullName evidence="3">Actin</fullName>
    </recommendedName>
</protein>
<name>A0A3Q7GVD5_SOLLC</name>
<dbReference type="Gramene" id="Solyc04g049210.2.1">
    <property type="protein sequence ID" value="Solyc04g049210.2.1"/>
    <property type="gene ID" value="Solyc04g049210.2"/>
</dbReference>
<dbReference type="AlphaFoldDB" id="A0A3Q7GVD5"/>
<dbReference type="InterPro" id="IPR004000">
    <property type="entry name" value="Actin"/>
</dbReference>
<dbReference type="PaxDb" id="4081-Solyc04g049210.1.1"/>
<accession>A0A3Q7GVD5</accession>
<keyword evidence="2" id="KW-1185">Reference proteome</keyword>
<dbReference type="Proteomes" id="UP000004994">
    <property type="component" value="Chromosome 4"/>
</dbReference>
<dbReference type="STRING" id="4081.A0A3Q7GVD5"/>
<organism evidence="1">
    <name type="scientific">Solanum lycopersicum</name>
    <name type="common">Tomato</name>
    <name type="synonym">Lycopersicon esculentum</name>
    <dbReference type="NCBI Taxonomy" id="4081"/>
    <lineage>
        <taxon>Eukaryota</taxon>
        <taxon>Viridiplantae</taxon>
        <taxon>Streptophyta</taxon>
        <taxon>Embryophyta</taxon>
        <taxon>Tracheophyta</taxon>
        <taxon>Spermatophyta</taxon>
        <taxon>Magnoliopsida</taxon>
        <taxon>eudicotyledons</taxon>
        <taxon>Gunneridae</taxon>
        <taxon>Pentapetalae</taxon>
        <taxon>asterids</taxon>
        <taxon>lamiids</taxon>
        <taxon>Solanales</taxon>
        <taxon>Solanaceae</taxon>
        <taxon>Solanoideae</taxon>
        <taxon>Solaneae</taxon>
        <taxon>Solanum</taxon>
        <taxon>Solanum subgen. Lycopersicon</taxon>
    </lineage>
</organism>
<evidence type="ECO:0000313" key="2">
    <source>
        <dbReference type="Proteomes" id="UP000004994"/>
    </source>
</evidence>
<dbReference type="SUPFAM" id="SSF53067">
    <property type="entry name" value="Actin-like ATPase domain"/>
    <property type="match status" value="1"/>
</dbReference>
<dbReference type="InterPro" id="IPR043129">
    <property type="entry name" value="ATPase_NBD"/>
</dbReference>
<sequence length="86" mass="9807">MFPGIVECMSNEITTLIPRDTKIEVIAPPERKYNTWIGGSILASLSTFKRVSFSLIYLTNKSFKQFLITKGECDEYGPSIVHKRCF</sequence>
<evidence type="ECO:0008006" key="3">
    <source>
        <dbReference type="Google" id="ProtNLM"/>
    </source>
</evidence>
<proteinExistence type="predicted"/>
<evidence type="ECO:0000313" key="1">
    <source>
        <dbReference type="EnsemblPlants" id="Solyc04g049210.2.1"/>
    </source>
</evidence>